<dbReference type="EMBL" id="JASNWA010000007">
    <property type="protein sequence ID" value="KAK3173503.1"/>
    <property type="molecule type" value="Genomic_DNA"/>
</dbReference>
<evidence type="ECO:0000256" key="4">
    <source>
        <dbReference type="ARBA" id="ARBA00022989"/>
    </source>
</evidence>
<keyword evidence="4" id="KW-1133">Transmembrane helix</keyword>
<evidence type="ECO:0000256" key="3">
    <source>
        <dbReference type="ARBA" id="ARBA00022792"/>
    </source>
</evidence>
<comment type="caution">
    <text evidence="7">The sequence shown here is derived from an EMBL/GenBank/DDBJ whole genome shotgun (WGS) entry which is preliminary data.</text>
</comment>
<dbReference type="Proteomes" id="UP001276659">
    <property type="component" value="Unassembled WGS sequence"/>
</dbReference>
<dbReference type="GO" id="GO:0045271">
    <property type="term" value="C:respiratory chain complex I"/>
    <property type="evidence" value="ECO:0007669"/>
    <property type="project" value="InterPro"/>
</dbReference>
<organism evidence="7 8">
    <name type="scientific">Lepraria neglecta</name>
    <dbReference type="NCBI Taxonomy" id="209136"/>
    <lineage>
        <taxon>Eukaryota</taxon>
        <taxon>Fungi</taxon>
        <taxon>Dikarya</taxon>
        <taxon>Ascomycota</taxon>
        <taxon>Pezizomycotina</taxon>
        <taxon>Lecanoromycetes</taxon>
        <taxon>OSLEUM clade</taxon>
        <taxon>Lecanoromycetidae</taxon>
        <taxon>Lecanorales</taxon>
        <taxon>Lecanorineae</taxon>
        <taxon>Stereocaulaceae</taxon>
        <taxon>Lepraria</taxon>
    </lineage>
</organism>
<evidence type="ECO:0008006" key="9">
    <source>
        <dbReference type="Google" id="ProtNLM"/>
    </source>
</evidence>
<evidence type="ECO:0000313" key="8">
    <source>
        <dbReference type="Proteomes" id="UP001276659"/>
    </source>
</evidence>
<evidence type="ECO:0000256" key="2">
    <source>
        <dbReference type="ARBA" id="ARBA00022692"/>
    </source>
</evidence>
<keyword evidence="8" id="KW-1185">Reference proteome</keyword>
<sequence length="212" mass="23143">MASQDEAVQEVYHPKDAVGKAIEATLILGAAGLTVSAIQNTLTKQNVSGWGVFTRTGGTIGMFGQLSWADWSVCRRLTRNTAAAGCAHGFTNAAAANLREKDDSWNPAIGGFFSGAILGMRFRTFPSVLGFGAALAVVQGVFDYTGGKFSGYDKDPNVDEYERKENLRKNRRRPIQETLEQLGEGRGIYGPGYRERRADRIKENYGIDVPRT</sequence>
<dbReference type="GO" id="GO:0005743">
    <property type="term" value="C:mitochondrial inner membrane"/>
    <property type="evidence" value="ECO:0007669"/>
    <property type="project" value="UniProtKB-SubCell"/>
</dbReference>
<gene>
    <name evidence="7" type="ORF">OEA41_006833</name>
</gene>
<keyword evidence="2" id="KW-0812">Transmembrane</keyword>
<evidence type="ECO:0000256" key="6">
    <source>
        <dbReference type="ARBA" id="ARBA00023136"/>
    </source>
</evidence>
<protein>
    <recommendedName>
        <fullName evidence="9">NADH-ubiquinone oxidoreductase 213 kDa subunit</fullName>
    </recommendedName>
</protein>
<dbReference type="PANTHER" id="PTHR21382:SF1">
    <property type="entry name" value="NADH DEHYDROGENASE [UBIQUINONE] 1 ALPHA SUBCOMPLEX SUBUNIT 11"/>
    <property type="match status" value="1"/>
</dbReference>
<keyword evidence="5" id="KW-0496">Mitochondrion</keyword>
<keyword evidence="3" id="KW-0999">Mitochondrion inner membrane</keyword>
<evidence type="ECO:0000256" key="1">
    <source>
        <dbReference type="ARBA" id="ARBA00004448"/>
    </source>
</evidence>
<comment type="subcellular location">
    <subcellularLocation>
        <location evidence="1">Mitochondrion inner membrane</location>
        <topology evidence="1">Multi-pass membrane protein</topology>
    </subcellularLocation>
</comment>
<dbReference type="PANTHER" id="PTHR21382">
    <property type="entry name" value="NADH-UBIQUINONE OXIDOREDUCTASE SUBUNIT"/>
    <property type="match status" value="1"/>
</dbReference>
<evidence type="ECO:0000256" key="5">
    <source>
        <dbReference type="ARBA" id="ARBA00023128"/>
    </source>
</evidence>
<reference evidence="7" key="1">
    <citation type="submission" date="2022-11" db="EMBL/GenBank/DDBJ databases">
        <title>Chromosomal genome sequence assembly and mating type (MAT) locus characterization of the leprose asexual lichenized fungus Lepraria neglecta (Nyl.) Erichsen.</title>
        <authorList>
            <person name="Allen J.L."/>
            <person name="Pfeffer B."/>
        </authorList>
    </citation>
    <scope>NUCLEOTIDE SEQUENCE</scope>
    <source>
        <strain evidence="7">Allen 5258</strain>
    </source>
</reference>
<evidence type="ECO:0000313" key="7">
    <source>
        <dbReference type="EMBL" id="KAK3173503.1"/>
    </source>
</evidence>
<accession>A0AAE0DNF2</accession>
<proteinExistence type="predicted"/>
<dbReference type="InterPro" id="IPR039205">
    <property type="entry name" value="NDUFA11"/>
</dbReference>
<dbReference type="AlphaFoldDB" id="A0AAE0DNF2"/>
<keyword evidence="6" id="KW-0472">Membrane</keyword>
<dbReference type="GO" id="GO:0006120">
    <property type="term" value="P:mitochondrial electron transport, NADH to ubiquinone"/>
    <property type="evidence" value="ECO:0007669"/>
    <property type="project" value="InterPro"/>
</dbReference>
<name>A0AAE0DNF2_9LECA</name>